<dbReference type="PROSITE" id="PS00409">
    <property type="entry name" value="PROKAR_NTER_METHYL"/>
    <property type="match status" value="1"/>
</dbReference>
<gene>
    <name evidence="2" type="ORF">FRD01_16560</name>
</gene>
<dbReference type="OrthoDB" id="5511548at2"/>
<dbReference type="RefSeq" id="WP_146961592.1">
    <property type="nucleotide sequence ID" value="NZ_CP042467.1"/>
</dbReference>
<dbReference type="Pfam" id="PF07963">
    <property type="entry name" value="N_methyl"/>
    <property type="match status" value="1"/>
</dbReference>
<keyword evidence="1" id="KW-0812">Transmembrane</keyword>
<accession>A0A5B8XU45</accession>
<evidence type="ECO:0000256" key="1">
    <source>
        <dbReference type="SAM" id="Phobius"/>
    </source>
</evidence>
<reference evidence="2 3" key="1">
    <citation type="submission" date="2019-08" db="EMBL/GenBank/DDBJ databases">
        <authorList>
            <person name="Liang Q."/>
        </authorList>
    </citation>
    <scope>NUCLEOTIDE SEQUENCE [LARGE SCALE GENOMIC DNA]</scope>
    <source>
        <strain evidence="2 3">V1718</strain>
    </source>
</reference>
<dbReference type="Proteomes" id="UP000321595">
    <property type="component" value="Chromosome"/>
</dbReference>
<dbReference type="InterPro" id="IPR045584">
    <property type="entry name" value="Pilin-like"/>
</dbReference>
<evidence type="ECO:0000313" key="3">
    <source>
        <dbReference type="Proteomes" id="UP000321595"/>
    </source>
</evidence>
<dbReference type="NCBIfam" id="TIGR02532">
    <property type="entry name" value="IV_pilin_GFxxxE"/>
    <property type="match status" value="1"/>
</dbReference>
<dbReference type="InterPro" id="IPR012902">
    <property type="entry name" value="N_methyl_site"/>
</dbReference>
<name>A0A5B8XU45_9DELT</name>
<dbReference type="AlphaFoldDB" id="A0A5B8XU45"/>
<organism evidence="2 3">
    <name type="scientific">Microvenator marinus</name>
    <dbReference type="NCBI Taxonomy" id="2600177"/>
    <lineage>
        <taxon>Bacteria</taxon>
        <taxon>Deltaproteobacteria</taxon>
        <taxon>Bradymonadales</taxon>
        <taxon>Microvenatoraceae</taxon>
        <taxon>Microvenator</taxon>
    </lineage>
</organism>
<feature type="transmembrane region" description="Helical" evidence="1">
    <location>
        <begin position="7"/>
        <end position="29"/>
    </location>
</feature>
<keyword evidence="3" id="KW-1185">Reference proteome</keyword>
<dbReference type="KEGG" id="bbae:FRD01_16560"/>
<protein>
    <submittedName>
        <fullName evidence="2">Prepilin-type N-terminal cleavage/methylation domain-containing protein</fullName>
    </submittedName>
</protein>
<dbReference type="EMBL" id="CP042467">
    <property type="protein sequence ID" value="QED28821.1"/>
    <property type="molecule type" value="Genomic_DNA"/>
</dbReference>
<keyword evidence="1" id="KW-1133">Transmembrane helix</keyword>
<sequence length="440" mass="48067">MIRRGFTLVELLVALAIGGILSVLVYGLFDTTSDSLFEVENLSDANERMRFAMDQVRNDIQMAGAHASPDSEFDLWALPGALTTYRVMGITTFSGAQNRRDQLPTAPQDIEAANPDVSFDDFVVMGAYDYPISFEVAGLRAGADGLIRNNLRGLKRLYTVNPFGENLTAPDVTNPATVFGSMMDRRLLRVTDRQGKVQFAAVTGVSNAGAIGMNVTTDTDFIYKAGGQEFGLDVSFDGDVAYESAFIDIFRYHVEADPLDPSNMRLMRTRLCGETALTAFDTPSAVNLAAVEGLEDDCGDGTVQEVVIADRVADFQVWFDCADPNTGAIEGSEFFSNWVDAVNEESPGIGGACMDVSGTYRPGRARRAHIRLSMYAPQERKDLRHYRFEDADGNIGDDARDNGARLATFDPFPDIDGAAPVVTLQTSVEMTNHAYRNSRL</sequence>
<proteinExistence type="predicted"/>
<keyword evidence="1" id="KW-0472">Membrane</keyword>
<dbReference type="SUPFAM" id="SSF54523">
    <property type="entry name" value="Pili subunits"/>
    <property type="match status" value="1"/>
</dbReference>
<evidence type="ECO:0000313" key="2">
    <source>
        <dbReference type="EMBL" id="QED28821.1"/>
    </source>
</evidence>